<evidence type="ECO:0000313" key="3">
    <source>
        <dbReference type="Proteomes" id="UP000593573"/>
    </source>
</evidence>
<dbReference type="InterPro" id="IPR036397">
    <property type="entry name" value="RNaseH_sf"/>
</dbReference>
<organism evidence="2 3">
    <name type="scientific">Gossypium klotzschianum</name>
    <dbReference type="NCBI Taxonomy" id="34286"/>
    <lineage>
        <taxon>Eukaryota</taxon>
        <taxon>Viridiplantae</taxon>
        <taxon>Streptophyta</taxon>
        <taxon>Embryophyta</taxon>
        <taxon>Tracheophyta</taxon>
        <taxon>Spermatophyta</taxon>
        <taxon>Magnoliopsida</taxon>
        <taxon>eudicotyledons</taxon>
        <taxon>Gunneridae</taxon>
        <taxon>Pentapetalae</taxon>
        <taxon>rosids</taxon>
        <taxon>malvids</taxon>
        <taxon>Malvales</taxon>
        <taxon>Malvaceae</taxon>
        <taxon>Malvoideae</taxon>
        <taxon>Gossypium</taxon>
    </lineage>
</organism>
<dbReference type="InterPro" id="IPR044730">
    <property type="entry name" value="RNase_H-like_dom_plant"/>
</dbReference>
<dbReference type="GO" id="GO:0004523">
    <property type="term" value="F:RNA-DNA hybrid ribonuclease activity"/>
    <property type="evidence" value="ECO:0007669"/>
    <property type="project" value="InterPro"/>
</dbReference>
<evidence type="ECO:0000313" key="2">
    <source>
        <dbReference type="EMBL" id="MBA0648913.1"/>
    </source>
</evidence>
<dbReference type="InterPro" id="IPR052929">
    <property type="entry name" value="RNase_H-like_EbsB-rel"/>
</dbReference>
<sequence length="208" mass="23357">MHHRKLVTNTTCPRCGRGAETSDHLFRECPVSVECPPTIVEYSVVRSGPFVETEMLESVRGKLALEQREWSHPPGSIVKINFDSAYDGRHYKLASGIVARNTKGIVLLSCLEIHKEVASTFAAEALACRKAVQIGIEMQWPKIIIEGDSLAIIKKCQLKVKTDHKSANGLAHILATDSLKKSEEFYLLKNVPRYAEKQKKADWMREPD</sequence>
<dbReference type="Pfam" id="PF13456">
    <property type="entry name" value="RVT_3"/>
    <property type="match status" value="1"/>
</dbReference>
<dbReference type="GO" id="GO:0003676">
    <property type="term" value="F:nucleic acid binding"/>
    <property type="evidence" value="ECO:0007669"/>
    <property type="project" value="InterPro"/>
</dbReference>
<gene>
    <name evidence="2" type="ORF">Goklo_016546</name>
</gene>
<dbReference type="CDD" id="cd06222">
    <property type="entry name" value="RNase_H_like"/>
    <property type="match status" value="1"/>
</dbReference>
<dbReference type="OrthoDB" id="1001386at2759"/>
<keyword evidence="3" id="KW-1185">Reference proteome</keyword>
<dbReference type="InterPro" id="IPR012337">
    <property type="entry name" value="RNaseH-like_sf"/>
</dbReference>
<reference evidence="2 3" key="1">
    <citation type="journal article" date="2019" name="Genome Biol. Evol.">
        <title>Insights into the evolution of the New World diploid cottons (Gossypium, subgenus Houzingenia) based on genome sequencing.</title>
        <authorList>
            <person name="Grover C.E."/>
            <person name="Arick M.A. 2nd"/>
            <person name="Thrash A."/>
            <person name="Conover J.L."/>
            <person name="Sanders W.S."/>
            <person name="Peterson D.G."/>
            <person name="Frelichowski J.E."/>
            <person name="Scheffler J.A."/>
            <person name="Scheffler B.E."/>
            <person name="Wendel J.F."/>
        </authorList>
    </citation>
    <scope>NUCLEOTIDE SEQUENCE [LARGE SCALE GENOMIC DNA]</scope>
    <source>
        <strain evidence="2">57</strain>
        <tissue evidence="2">Leaf</tissue>
    </source>
</reference>
<dbReference type="SUPFAM" id="SSF53098">
    <property type="entry name" value="Ribonuclease H-like"/>
    <property type="match status" value="1"/>
</dbReference>
<dbReference type="Proteomes" id="UP000593573">
    <property type="component" value="Unassembled WGS sequence"/>
</dbReference>
<dbReference type="PANTHER" id="PTHR47074:SF61">
    <property type="entry name" value="RNASE H TYPE-1 DOMAIN-CONTAINING PROTEIN"/>
    <property type="match status" value="1"/>
</dbReference>
<dbReference type="EMBL" id="JABFAB010000005">
    <property type="protein sequence ID" value="MBA0648913.1"/>
    <property type="molecule type" value="Genomic_DNA"/>
</dbReference>
<dbReference type="AlphaFoldDB" id="A0A7J8UEU4"/>
<feature type="domain" description="RNase H type-1" evidence="1">
    <location>
        <begin position="81"/>
        <end position="194"/>
    </location>
</feature>
<protein>
    <recommendedName>
        <fullName evidence="1">RNase H type-1 domain-containing protein</fullName>
    </recommendedName>
</protein>
<comment type="caution">
    <text evidence="2">The sequence shown here is derived from an EMBL/GenBank/DDBJ whole genome shotgun (WGS) entry which is preliminary data.</text>
</comment>
<evidence type="ECO:0000259" key="1">
    <source>
        <dbReference type="Pfam" id="PF13456"/>
    </source>
</evidence>
<accession>A0A7J8UEU4</accession>
<dbReference type="Gene3D" id="3.30.420.10">
    <property type="entry name" value="Ribonuclease H-like superfamily/Ribonuclease H"/>
    <property type="match status" value="1"/>
</dbReference>
<dbReference type="InterPro" id="IPR002156">
    <property type="entry name" value="RNaseH_domain"/>
</dbReference>
<name>A0A7J8UEU4_9ROSI</name>
<proteinExistence type="predicted"/>
<dbReference type="PANTHER" id="PTHR47074">
    <property type="entry name" value="BNAC02G40300D PROTEIN"/>
    <property type="match status" value="1"/>
</dbReference>